<comment type="caution">
    <text evidence="1">The sequence shown here is derived from an EMBL/GenBank/DDBJ whole genome shotgun (WGS) entry which is preliminary data.</text>
</comment>
<keyword evidence="2" id="KW-1185">Reference proteome</keyword>
<sequence>MELIEDECPWFKKAVERHASSGSAAILPQNATFRVILQSKLLTRRHRTLGQRIINPTPDSREILYISSRGHPHGKVGGGIDSVPCLYQKVQKLLTYYNINHTCHPRHNKPKTFHVGSYCNSGVSNTFCGILNSDPCSSNALQICTE</sequence>
<protein>
    <submittedName>
        <fullName evidence="1">Uncharacterized protein</fullName>
    </submittedName>
</protein>
<gene>
    <name evidence="1" type="ORF">Fot_50541</name>
</gene>
<dbReference type="Proteomes" id="UP001604277">
    <property type="component" value="Unassembled WGS sequence"/>
</dbReference>
<evidence type="ECO:0000313" key="2">
    <source>
        <dbReference type="Proteomes" id="UP001604277"/>
    </source>
</evidence>
<organism evidence="1 2">
    <name type="scientific">Forsythia ovata</name>
    <dbReference type="NCBI Taxonomy" id="205694"/>
    <lineage>
        <taxon>Eukaryota</taxon>
        <taxon>Viridiplantae</taxon>
        <taxon>Streptophyta</taxon>
        <taxon>Embryophyta</taxon>
        <taxon>Tracheophyta</taxon>
        <taxon>Spermatophyta</taxon>
        <taxon>Magnoliopsida</taxon>
        <taxon>eudicotyledons</taxon>
        <taxon>Gunneridae</taxon>
        <taxon>Pentapetalae</taxon>
        <taxon>asterids</taxon>
        <taxon>lamiids</taxon>
        <taxon>Lamiales</taxon>
        <taxon>Oleaceae</taxon>
        <taxon>Forsythieae</taxon>
        <taxon>Forsythia</taxon>
    </lineage>
</organism>
<proteinExistence type="predicted"/>
<reference evidence="2" key="1">
    <citation type="submission" date="2024-07" db="EMBL/GenBank/DDBJ databases">
        <title>Two chromosome-level genome assemblies of Korean endemic species Abeliophyllum distichum and Forsythia ovata (Oleaceae).</title>
        <authorList>
            <person name="Jang H."/>
        </authorList>
    </citation>
    <scope>NUCLEOTIDE SEQUENCE [LARGE SCALE GENOMIC DNA]</scope>
</reference>
<accession>A0ABD1PYF2</accession>
<dbReference type="EMBL" id="JBFOLJ010000016">
    <property type="protein sequence ID" value="KAL2468965.1"/>
    <property type="molecule type" value="Genomic_DNA"/>
</dbReference>
<dbReference type="AlphaFoldDB" id="A0ABD1PYF2"/>
<name>A0ABD1PYF2_9LAMI</name>
<evidence type="ECO:0000313" key="1">
    <source>
        <dbReference type="EMBL" id="KAL2468965.1"/>
    </source>
</evidence>